<evidence type="ECO:0000256" key="2">
    <source>
        <dbReference type="SAM" id="Phobius"/>
    </source>
</evidence>
<dbReference type="Proteomes" id="UP000298030">
    <property type="component" value="Unassembled WGS sequence"/>
</dbReference>
<keyword evidence="2" id="KW-1133">Transmembrane helix</keyword>
<evidence type="ECO:0000313" key="4">
    <source>
        <dbReference type="EMBL" id="TEB30064.1"/>
    </source>
</evidence>
<reference evidence="4 5" key="1">
    <citation type="journal article" date="2019" name="Nat. Ecol. Evol.">
        <title>Megaphylogeny resolves global patterns of mushroom evolution.</title>
        <authorList>
            <person name="Varga T."/>
            <person name="Krizsan K."/>
            <person name="Foldi C."/>
            <person name="Dima B."/>
            <person name="Sanchez-Garcia M."/>
            <person name="Sanchez-Ramirez S."/>
            <person name="Szollosi G.J."/>
            <person name="Szarkandi J.G."/>
            <person name="Papp V."/>
            <person name="Albert L."/>
            <person name="Andreopoulos W."/>
            <person name="Angelini C."/>
            <person name="Antonin V."/>
            <person name="Barry K.W."/>
            <person name="Bougher N.L."/>
            <person name="Buchanan P."/>
            <person name="Buyck B."/>
            <person name="Bense V."/>
            <person name="Catcheside P."/>
            <person name="Chovatia M."/>
            <person name="Cooper J."/>
            <person name="Damon W."/>
            <person name="Desjardin D."/>
            <person name="Finy P."/>
            <person name="Geml J."/>
            <person name="Haridas S."/>
            <person name="Hughes K."/>
            <person name="Justo A."/>
            <person name="Karasinski D."/>
            <person name="Kautmanova I."/>
            <person name="Kiss B."/>
            <person name="Kocsube S."/>
            <person name="Kotiranta H."/>
            <person name="LaButti K.M."/>
            <person name="Lechner B.E."/>
            <person name="Liimatainen K."/>
            <person name="Lipzen A."/>
            <person name="Lukacs Z."/>
            <person name="Mihaltcheva S."/>
            <person name="Morgado L.N."/>
            <person name="Niskanen T."/>
            <person name="Noordeloos M.E."/>
            <person name="Ohm R.A."/>
            <person name="Ortiz-Santana B."/>
            <person name="Ovrebo C."/>
            <person name="Racz N."/>
            <person name="Riley R."/>
            <person name="Savchenko A."/>
            <person name="Shiryaev A."/>
            <person name="Soop K."/>
            <person name="Spirin V."/>
            <person name="Szebenyi C."/>
            <person name="Tomsovsky M."/>
            <person name="Tulloss R.E."/>
            <person name="Uehling J."/>
            <person name="Grigoriev I.V."/>
            <person name="Vagvolgyi C."/>
            <person name="Papp T."/>
            <person name="Martin F.M."/>
            <person name="Miettinen O."/>
            <person name="Hibbett D.S."/>
            <person name="Nagy L.G."/>
        </authorList>
    </citation>
    <scope>NUCLEOTIDE SEQUENCE [LARGE SCALE GENOMIC DNA]</scope>
    <source>
        <strain evidence="4 5">FP101781</strain>
    </source>
</reference>
<keyword evidence="2" id="KW-0812">Transmembrane</keyword>
<comment type="caution">
    <text evidence="4">The sequence shown here is derived from an EMBL/GenBank/DDBJ whole genome shotgun (WGS) entry which is preliminary data.</text>
</comment>
<evidence type="ECO:0000256" key="3">
    <source>
        <dbReference type="SAM" id="SignalP"/>
    </source>
</evidence>
<keyword evidence="5" id="KW-1185">Reference proteome</keyword>
<evidence type="ECO:0000313" key="5">
    <source>
        <dbReference type="Proteomes" id="UP000298030"/>
    </source>
</evidence>
<gene>
    <name evidence="4" type="ORF">FA13DRAFT_1733877</name>
</gene>
<accession>A0A4Y7T7X9</accession>
<keyword evidence="3" id="KW-0732">Signal</keyword>
<feature type="compositionally biased region" description="Polar residues" evidence="1">
    <location>
        <begin position="226"/>
        <end position="236"/>
    </location>
</feature>
<feature type="transmembrane region" description="Helical" evidence="2">
    <location>
        <begin position="94"/>
        <end position="119"/>
    </location>
</feature>
<sequence length="236" mass="25352">MRLRALGLLFLCWAAFALAQSSAVTEQSPSGSSPQTSLNASSSSTRQSLFIPSSTSTSLGSGRPTFSRMGGTSPTPPPGAPPEDPKESRRHPHLAQILFAVLGGLVVVTLLVALARFAILRKRAPTRDREADERDKHILYQEISEMQRNSLIASGRPYNFEPPPVYLPPPPTYDASTTSTVRNSLAATDDGYIGYIPRTDSPPPAGPGYTSHERRNSDNPTLPLLESNQRAGGSNV</sequence>
<feature type="region of interest" description="Disordered" evidence="1">
    <location>
        <begin position="192"/>
        <end position="236"/>
    </location>
</feature>
<feature type="region of interest" description="Disordered" evidence="1">
    <location>
        <begin position="24"/>
        <end position="90"/>
    </location>
</feature>
<keyword evidence="2" id="KW-0472">Membrane</keyword>
<protein>
    <submittedName>
        <fullName evidence="4">Uncharacterized protein</fullName>
    </submittedName>
</protein>
<feature type="signal peptide" evidence="3">
    <location>
        <begin position="1"/>
        <end position="19"/>
    </location>
</feature>
<feature type="chain" id="PRO_5021324275" evidence="3">
    <location>
        <begin position="20"/>
        <end position="236"/>
    </location>
</feature>
<feature type="compositionally biased region" description="Polar residues" evidence="1">
    <location>
        <begin position="24"/>
        <end position="60"/>
    </location>
</feature>
<proteinExistence type="predicted"/>
<evidence type="ECO:0000256" key="1">
    <source>
        <dbReference type="SAM" id="MobiDB-lite"/>
    </source>
</evidence>
<dbReference type="AlphaFoldDB" id="A0A4Y7T7X9"/>
<dbReference type="OrthoDB" id="10678692at2759"/>
<name>A0A4Y7T7X9_COPMI</name>
<organism evidence="4 5">
    <name type="scientific">Coprinellus micaceus</name>
    <name type="common">Glistening ink-cap mushroom</name>
    <name type="synonym">Coprinus micaceus</name>
    <dbReference type="NCBI Taxonomy" id="71717"/>
    <lineage>
        <taxon>Eukaryota</taxon>
        <taxon>Fungi</taxon>
        <taxon>Dikarya</taxon>
        <taxon>Basidiomycota</taxon>
        <taxon>Agaricomycotina</taxon>
        <taxon>Agaricomycetes</taxon>
        <taxon>Agaricomycetidae</taxon>
        <taxon>Agaricales</taxon>
        <taxon>Agaricineae</taxon>
        <taxon>Psathyrellaceae</taxon>
        <taxon>Coprinellus</taxon>
    </lineage>
</organism>
<dbReference type="EMBL" id="QPFP01000024">
    <property type="protein sequence ID" value="TEB30064.1"/>
    <property type="molecule type" value="Genomic_DNA"/>
</dbReference>